<dbReference type="InterPro" id="IPR011008">
    <property type="entry name" value="Dimeric_a/b-barrel"/>
</dbReference>
<name>A0A0C3PRZ9_PHLG1</name>
<dbReference type="Proteomes" id="UP000053257">
    <property type="component" value="Unassembled WGS sequence"/>
</dbReference>
<proteinExistence type="predicted"/>
<accession>A0A0C3PRZ9</accession>
<dbReference type="EMBL" id="KN840458">
    <property type="protein sequence ID" value="KIP10098.1"/>
    <property type="molecule type" value="Genomic_DNA"/>
</dbReference>
<dbReference type="SUPFAM" id="SSF54909">
    <property type="entry name" value="Dimeric alpha+beta barrel"/>
    <property type="match status" value="1"/>
</dbReference>
<protein>
    <recommendedName>
        <fullName evidence="3">EthD domain-containing protein</fullName>
    </recommendedName>
</protein>
<keyword evidence="2" id="KW-1185">Reference proteome</keyword>
<organism evidence="1 2">
    <name type="scientific">Phlebiopsis gigantea (strain 11061_1 CR5-6)</name>
    <name type="common">White-rot fungus</name>
    <name type="synonym">Peniophora gigantea</name>
    <dbReference type="NCBI Taxonomy" id="745531"/>
    <lineage>
        <taxon>Eukaryota</taxon>
        <taxon>Fungi</taxon>
        <taxon>Dikarya</taxon>
        <taxon>Basidiomycota</taxon>
        <taxon>Agaricomycotina</taxon>
        <taxon>Agaricomycetes</taxon>
        <taxon>Polyporales</taxon>
        <taxon>Phanerochaetaceae</taxon>
        <taxon>Phlebiopsis</taxon>
    </lineage>
</organism>
<dbReference type="OrthoDB" id="2851338at2759"/>
<dbReference type="AlphaFoldDB" id="A0A0C3PRZ9"/>
<dbReference type="HOGENOM" id="CLU_073903_0_0_1"/>
<reference evidence="1 2" key="1">
    <citation type="journal article" date="2014" name="PLoS Genet.">
        <title>Analysis of the Phlebiopsis gigantea genome, transcriptome and secretome provides insight into its pioneer colonization strategies of wood.</title>
        <authorList>
            <person name="Hori C."/>
            <person name="Ishida T."/>
            <person name="Igarashi K."/>
            <person name="Samejima M."/>
            <person name="Suzuki H."/>
            <person name="Master E."/>
            <person name="Ferreira P."/>
            <person name="Ruiz-Duenas F.J."/>
            <person name="Held B."/>
            <person name="Canessa P."/>
            <person name="Larrondo L.F."/>
            <person name="Schmoll M."/>
            <person name="Druzhinina I.S."/>
            <person name="Kubicek C.P."/>
            <person name="Gaskell J.A."/>
            <person name="Kersten P."/>
            <person name="St John F."/>
            <person name="Glasner J."/>
            <person name="Sabat G."/>
            <person name="Splinter BonDurant S."/>
            <person name="Syed K."/>
            <person name="Yadav J."/>
            <person name="Mgbeahuruike A.C."/>
            <person name="Kovalchuk A."/>
            <person name="Asiegbu F.O."/>
            <person name="Lackner G."/>
            <person name="Hoffmeister D."/>
            <person name="Rencoret J."/>
            <person name="Gutierrez A."/>
            <person name="Sun H."/>
            <person name="Lindquist E."/>
            <person name="Barry K."/>
            <person name="Riley R."/>
            <person name="Grigoriev I.V."/>
            <person name="Henrissat B."/>
            <person name="Kues U."/>
            <person name="Berka R.M."/>
            <person name="Martinez A.T."/>
            <person name="Covert S.F."/>
            <person name="Blanchette R.A."/>
            <person name="Cullen D."/>
        </authorList>
    </citation>
    <scope>NUCLEOTIDE SEQUENCE [LARGE SCALE GENOMIC DNA]</scope>
    <source>
        <strain evidence="1 2">11061_1 CR5-6</strain>
    </source>
</reference>
<evidence type="ECO:0000313" key="1">
    <source>
        <dbReference type="EMBL" id="KIP10098.1"/>
    </source>
</evidence>
<gene>
    <name evidence="1" type="ORF">PHLGIDRAFT_101680</name>
</gene>
<evidence type="ECO:0000313" key="2">
    <source>
        <dbReference type="Proteomes" id="UP000053257"/>
    </source>
</evidence>
<dbReference type="STRING" id="745531.A0A0C3PRZ9"/>
<sequence length="231" mass="26807">MAPPAYLLVFSDPGTGVSEEEFTDWYDNEHVPLRVDIPAFLSWTRWKEADGQKPTWAASYDLTSYEDTQKPPYTTLAETRSEREKRVIRDMGVLERRTYELMDSPGIPPPSPLFDEKKRSRFLELASIDVKPGSETLLDRWYDEEHSAALASLPGWVRSRRFVLKDWARAGVEGRTNEQAIPRFIAVHEWESVDAVHSEEVKASFQTPLRAELAKVLTARDVRTFEYYRHW</sequence>
<evidence type="ECO:0008006" key="3">
    <source>
        <dbReference type="Google" id="ProtNLM"/>
    </source>
</evidence>